<keyword evidence="2" id="KW-1185">Reference proteome</keyword>
<organism evidence="1 2">
    <name type="scientific">Pristionchus pacificus</name>
    <name type="common">Parasitic nematode worm</name>
    <dbReference type="NCBI Taxonomy" id="54126"/>
    <lineage>
        <taxon>Eukaryota</taxon>
        <taxon>Metazoa</taxon>
        <taxon>Ecdysozoa</taxon>
        <taxon>Nematoda</taxon>
        <taxon>Chromadorea</taxon>
        <taxon>Rhabditida</taxon>
        <taxon>Rhabditina</taxon>
        <taxon>Diplogasteromorpha</taxon>
        <taxon>Diplogasteroidea</taxon>
        <taxon>Neodiplogasteridae</taxon>
        <taxon>Pristionchus</taxon>
    </lineage>
</organism>
<dbReference type="PANTHER" id="PTHR21459">
    <property type="entry name" value="PROTEIN CBG08968"/>
    <property type="match status" value="1"/>
</dbReference>
<dbReference type="OrthoDB" id="5864445at2759"/>
<name>A0A2A6CKM7_PRIPA</name>
<dbReference type="PANTHER" id="PTHR21459:SF2">
    <property type="entry name" value="PROTEIN CBG08968"/>
    <property type="match status" value="1"/>
</dbReference>
<evidence type="ECO:0000313" key="2">
    <source>
        <dbReference type="Proteomes" id="UP000005239"/>
    </source>
</evidence>
<dbReference type="AlphaFoldDB" id="A0A2A6CKM7"/>
<dbReference type="Pfam" id="PF03372">
    <property type="entry name" value="Exo_endo_phos"/>
    <property type="match status" value="1"/>
</dbReference>
<dbReference type="InterPro" id="IPR005135">
    <property type="entry name" value="Endo/exonuclease/phosphatase"/>
</dbReference>
<accession>A0A8R1YFU1</accession>
<proteinExistence type="predicted"/>
<dbReference type="Proteomes" id="UP000005239">
    <property type="component" value="Unassembled WGS sequence"/>
</dbReference>
<dbReference type="EnsemblMetazoa" id="PPA09028.1">
    <property type="protein sequence ID" value="PPA09028.1"/>
    <property type="gene ID" value="WBGene00098582"/>
</dbReference>
<dbReference type="SUPFAM" id="SSF56219">
    <property type="entry name" value="DNase I-like"/>
    <property type="match status" value="1"/>
</dbReference>
<gene>
    <name evidence="1" type="primary">WBGene00098582</name>
</gene>
<reference evidence="2" key="1">
    <citation type="journal article" date="2008" name="Nat. Genet.">
        <title>The Pristionchus pacificus genome provides a unique perspective on nematode lifestyle and parasitism.</title>
        <authorList>
            <person name="Dieterich C."/>
            <person name="Clifton S.W."/>
            <person name="Schuster L.N."/>
            <person name="Chinwalla A."/>
            <person name="Delehaunty K."/>
            <person name="Dinkelacker I."/>
            <person name="Fulton L."/>
            <person name="Fulton R."/>
            <person name="Godfrey J."/>
            <person name="Minx P."/>
            <person name="Mitreva M."/>
            <person name="Roeseler W."/>
            <person name="Tian H."/>
            <person name="Witte H."/>
            <person name="Yang S.P."/>
            <person name="Wilson R.K."/>
            <person name="Sommer R.J."/>
        </authorList>
    </citation>
    <scope>NUCLEOTIDE SEQUENCE [LARGE SCALE GENOMIC DNA]</scope>
    <source>
        <strain evidence="2">PS312</strain>
    </source>
</reference>
<protein>
    <submittedName>
        <fullName evidence="1">Endo/exonuclease/phosphatase domain-containing protein</fullName>
    </submittedName>
</protein>
<accession>A0A2A6CKM7</accession>
<reference evidence="1" key="2">
    <citation type="submission" date="2022-06" db="UniProtKB">
        <authorList>
            <consortium name="EnsemblMetazoa"/>
        </authorList>
    </citation>
    <scope>IDENTIFICATION</scope>
    <source>
        <strain evidence="1">PS312</strain>
    </source>
</reference>
<dbReference type="Gene3D" id="3.60.10.10">
    <property type="entry name" value="Endonuclease/exonuclease/phosphatase"/>
    <property type="match status" value="1"/>
</dbReference>
<dbReference type="InterPro" id="IPR036691">
    <property type="entry name" value="Endo/exonu/phosph_ase_sf"/>
</dbReference>
<evidence type="ECO:0000313" key="1">
    <source>
        <dbReference type="EnsemblMetazoa" id="PPA09028.1"/>
    </source>
</evidence>
<dbReference type="GO" id="GO:0003824">
    <property type="term" value="F:catalytic activity"/>
    <property type="evidence" value="ECO:0007669"/>
    <property type="project" value="InterPro"/>
</dbReference>
<sequence>MIKQRNIDLFALTETWLERRANQFADHHSSIMKCALFLLLVAVATPMDAFRLRAARSAQNAYGDEPFLPVEATTEAAPVVTEAAASEAPVDVVVDGATTAIAEIAATETVVVVEGSGAEEEEEVAVTKPAAAEAAPAETTAAPAVEYAPVEVAQEPATENPKSSGDAAKIVALLESLHAKIDAMPKCECNTLRQELVDLKRSLDKTTDKQPLSLPAPTQDTYSVVKRALNDASTYAEKAKRAVWVGREELSTPDQTTSADQKAIESLCEELNDPHISDALKNGQIQHHRHPHEKGDRKRRILKIAFTDEKTRDKFLSLCRSSRPDTITKTPGNFVRRDLCPYELDLERKARIDAYTMNCKLGALVYGIRDEKLIKFNGSNPRPLPSDYANRPPRGFNNTSLNANVNVNTSLLFDTVNQSNDSSILGSISPMQVKPNATSTSTANGYNLILLTETWLTNDDSDAYLMGSADDYVVFRKDRTVTPDKSRGGGVAILVSPLLHPILIDTFSSDGIETLVIDIHPSIPIRSTRICLVYRSPSCSSPSLQSFLSFIEPLIGNLPFLICGDLNFPNIDWTSLTSPTQNDFLSFASDNRMTQFVNFKTRGENTLDLILCNKDIVRNVAPTIPFADHSSITFSLGHASPPSREFVPSRQYHLADWESINNCMSAHDWTLALSSLDADNAFSYFSEFANSVLDTFVPKTTSAPFSRYPKHLRILYGKSQRASIAAPNSVRTIHLVKRFERSLREHSVRIETSVVDSKNPKAFYALCKSRLKSCNSAPPGIVDIDGTHLLSNTDKAHAFSRYFASVSTSPLHGPLTHPTPSPAIPQFDLPYLGVIMHPSLKFTDHVSKMTSKARAKVNLMFKCFFSSDPNLYSRAYTTFIRPLLEYGSVIWSPHTVTLANQIEAVQRNFSLRLFTRCRIPYSLYPDRINQLSLQTLEHRRFIFDLLFLHKSVHGFYSYDHSNLFKLSPLTRSLRRAHSLRIALPFVPPTSHSSFVTRVIDQWNVLSEEYAISSPIVGETASGAVEKRLLRRSGRIGRIGTIESVPEPLSSVSEVVKALKRASDPELPQGWAIKHGRKVRRYSEATKAFVKAKFDEYAKRGAKLKADEAERLMRADRFIEPKDWMTKSQLRNYINSLKSQLPKMRACRRQVEHEDMDDEHFEVEVEPSDEDIVITEEDFHRHLTPTMLKKFFSDVDKPVTPNTPVPTGAAKFD</sequence>